<protein>
    <submittedName>
        <fullName evidence="2">Uncharacterized protein</fullName>
    </submittedName>
</protein>
<evidence type="ECO:0000313" key="2">
    <source>
        <dbReference type="EMBL" id="MBB6395980.1"/>
    </source>
</evidence>
<feature type="compositionally biased region" description="Gly residues" evidence="1">
    <location>
        <begin position="7"/>
        <end position="19"/>
    </location>
</feature>
<gene>
    <name evidence="2" type="ORF">BKA00_002894</name>
</gene>
<evidence type="ECO:0000313" key="3">
    <source>
        <dbReference type="Proteomes" id="UP000546324"/>
    </source>
</evidence>
<keyword evidence="3" id="KW-1185">Reference proteome</keyword>
<dbReference type="Proteomes" id="UP000546324">
    <property type="component" value="Unassembled WGS sequence"/>
</dbReference>
<name>A0A7X0FZK9_9ACTN</name>
<reference evidence="2 3" key="1">
    <citation type="submission" date="2020-08" db="EMBL/GenBank/DDBJ databases">
        <title>Sequencing the genomes of 1000 actinobacteria strains.</title>
        <authorList>
            <person name="Klenk H.-P."/>
        </authorList>
    </citation>
    <scope>NUCLEOTIDE SEQUENCE [LARGE SCALE GENOMIC DNA]</scope>
    <source>
        <strain evidence="2 3">DSM 43675</strain>
    </source>
</reference>
<dbReference type="AlphaFoldDB" id="A0A7X0FZK9"/>
<accession>A0A7X0FZK9</accession>
<proteinExistence type="predicted"/>
<organism evidence="2 3">
    <name type="scientific">Actinomadura coerulea</name>
    <dbReference type="NCBI Taxonomy" id="46159"/>
    <lineage>
        <taxon>Bacteria</taxon>
        <taxon>Bacillati</taxon>
        <taxon>Actinomycetota</taxon>
        <taxon>Actinomycetes</taxon>
        <taxon>Streptosporangiales</taxon>
        <taxon>Thermomonosporaceae</taxon>
        <taxon>Actinomadura</taxon>
    </lineage>
</organism>
<feature type="compositionally biased region" description="Low complexity" evidence="1">
    <location>
        <begin position="49"/>
        <end position="63"/>
    </location>
</feature>
<comment type="caution">
    <text evidence="2">The sequence shown here is derived from an EMBL/GenBank/DDBJ whole genome shotgun (WGS) entry which is preliminary data.</text>
</comment>
<sequence>MQPGDPGRTGLGLPAGGRGQLVTRDLEHARFPPAVVPDARQSDAPAPDSPRLAPRGRRPLSLPSGGGGAEPSSPARRSRLPLR</sequence>
<evidence type="ECO:0000256" key="1">
    <source>
        <dbReference type="SAM" id="MobiDB-lite"/>
    </source>
</evidence>
<feature type="region of interest" description="Disordered" evidence="1">
    <location>
        <begin position="1"/>
        <end position="83"/>
    </location>
</feature>
<dbReference type="EMBL" id="JACHMQ010000001">
    <property type="protein sequence ID" value="MBB6395980.1"/>
    <property type="molecule type" value="Genomic_DNA"/>
</dbReference>